<evidence type="ECO:0000313" key="1">
    <source>
        <dbReference type="EMBL" id="KAL0934471.1"/>
    </source>
</evidence>
<gene>
    <name evidence="1" type="ORF">CTRU02_211270</name>
</gene>
<comment type="caution">
    <text evidence="1">The sequence shown here is derived from an EMBL/GenBank/DDBJ whole genome shotgun (WGS) entry which is preliminary data.</text>
</comment>
<organism evidence="1 2">
    <name type="scientific">Colletotrichum truncatum</name>
    <name type="common">Anthracnose fungus</name>
    <name type="synonym">Colletotrichum capsici</name>
    <dbReference type="NCBI Taxonomy" id="5467"/>
    <lineage>
        <taxon>Eukaryota</taxon>
        <taxon>Fungi</taxon>
        <taxon>Dikarya</taxon>
        <taxon>Ascomycota</taxon>
        <taxon>Pezizomycotina</taxon>
        <taxon>Sordariomycetes</taxon>
        <taxon>Hypocreomycetidae</taxon>
        <taxon>Glomerellales</taxon>
        <taxon>Glomerellaceae</taxon>
        <taxon>Colletotrichum</taxon>
        <taxon>Colletotrichum truncatum species complex</taxon>
    </lineage>
</organism>
<dbReference type="EMBL" id="VUJX02000007">
    <property type="protein sequence ID" value="KAL0934471.1"/>
    <property type="molecule type" value="Genomic_DNA"/>
</dbReference>
<reference evidence="1 2" key="1">
    <citation type="journal article" date="2020" name="Phytopathology">
        <title>Genome Sequence Resources of Colletotrichum truncatum, C. plurivorum, C. musicola, and C. sojae: Four Species Pathogenic to Soybean (Glycine max).</title>
        <authorList>
            <person name="Rogerio F."/>
            <person name="Boufleur T.R."/>
            <person name="Ciampi-Guillardi M."/>
            <person name="Sukno S.A."/>
            <person name="Thon M.R."/>
            <person name="Massola Junior N.S."/>
            <person name="Baroncelli R."/>
        </authorList>
    </citation>
    <scope>NUCLEOTIDE SEQUENCE [LARGE SCALE GENOMIC DNA]</scope>
    <source>
        <strain evidence="1 2">CMES1059</strain>
    </source>
</reference>
<dbReference type="Proteomes" id="UP000805649">
    <property type="component" value="Unassembled WGS sequence"/>
</dbReference>
<accession>A0ACC3YRB3</accession>
<evidence type="ECO:0000313" key="2">
    <source>
        <dbReference type="Proteomes" id="UP000805649"/>
    </source>
</evidence>
<proteinExistence type="predicted"/>
<protein>
    <submittedName>
        <fullName evidence="1">Uncharacterized protein</fullName>
    </submittedName>
</protein>
<keyword evidence="2" id="KW-1185">Reference proteome</keyword>
<name>A0ACC3YRB3_COLTU</name>
<sequence length="157" mass="17491">MLFPTPSPRRGRSIQNLHTALLKHVAEDLREQLPKPSLCLVKQDNYDILVSELSAAARILSILKLKDVTLGRVTPNVDQENPHAFNCNPSTWQTVVQVYRDRELTGTATGVACAVKYYRAHGLEKLMALKMNAMQEYAASLSEEQIIHSTLNCGESS</sequence>